<gene>
    <name evidence="3" type="ORF">SAMN05216290_4050</name>
</gene>
<dbReference type="GeneID" id="99988713"/>
<dbReference type="Gene3D" id="3.40.50.150">
    <property type="entry name" value="Vaccinia Virus protein VP39"/>
    <property type="match status" value="1"/>
</dbReference>
<dbReference type="PANTHER" id="PTHR43861">
    <property type="entry name" value="TRANS-ACONITATE 2-METHYLTRANSFERASE-RELATED"/>
    <property type="match status" value="1"/>
</dbReference>
<dbReference type="OrthoDB" id="9810615at2"/>
<dbReference type="CDD" id="cd02440">
    <property type="entry name" value="AdoMet_MTases"/>
    <property type="match status" value="1"/>
</dbReference>
<dbReference type="InterPro" id="IPR041698">
    <property type="entry name" value="Methyltransf_25"/>
</dbReference>
<dbReference type="SUPFAM" id="SSF53335">
    <property type="entry name" value="S-adenosyl-L-methionine-dependent methyltransferases"/>
    <property type="match status" value="1"/>
</dbReference>
<dbReference type="GO" id="GO:0008168">
    <property type="term" value="F:methyltransferase activity"/>
    <property type="evidence" value="ECO:0007669"/>
    <property type="project" value="UniProtKB-KW"/>
</dbReference>
<dbReference type="EMBL" id="FOIR01000006">
    <property type="protein sequence ID" value="SEW44212.1"/>
    <property type="molecule type" value="Genomic_DNA"/>
</dbReference>
<accession>A0A1I0RS95</accession>
<evidence type="ECO:0000256" key="1">
    <source>
        <dbReference type="ARBA" id="ARBA00022679"/>
    </source>
</evidence>
<dbReference type="STRING" id="1267423.SAMN05216290_4050"/>
<keyword evidence="1 3" id="KW-0808">Transferase</keyword>
<protein>
    <submittedName>
        <fullName evidence="3">Methyltransferase domain-containing protein</fullName>
    </submittedName>
</protein>
<evidence type="ECO:0000259" key="2">
    <source>
        <dbReference type="Pfam" id="PF13649"/>
    </source>
</evidence>
<organism evidence="3 4">
    <name type="scientific">Roseivirga pacifica</name>
    <dbReference type="NCBI Taxonomy" id="1267423"/>
    <lineage>
        <taxon>Bacteria</taxon>
        <taxon>Pseudomonadati</taxon>
        <taxon>Bacteroidota</taxon>
        <taxon>Cytophagia</taxon>
        <taxon>Cytophagales</taxon>
        <taxon>Roseivirgaceae</taxon>
        <taxon>Roseivirga</taxon>
    </lineage>
</organism>
<reference evidence="4" key="1">
    <citation type="submission" date="2016-10" db="EMBL/GenBank/DDBJ databases">
        <authorList>
            <person name="Varghese N."/>
            <person name="Submissions S."/>
        </authorList>
    </citation>
    <scope>NUCLEOTIDE SEQUENCE [LARGE SCALE GENOMIC DNA]</scope>
    <source>
        <strain evidence="4">CGMCC 1.12402</strain>
    </source>
</reference>
<dbReference type="Pfam" id="PF13649">
    <property type="entry name" value="Methyltransf_25"/>
    <property type="match status" value="1"/>
</dbReference>
<proteinExistence type="predicted"/>
<dbReference type="Proteomes" id="UP000199437">
    <property type="component" value="Unassembled WGS sequence"/>
</dbReference>
<dbReference type="GO" id="GO:0032259">
    <property type="term" value="P:methylation"/>
    <property type="evidence" value="ECO:0007669"/>
    <property type="project" value="UniProtKB-KW"/>
</dbReference>
<name>A0A1I0RS95_9BACT</name>
<sequence length="200" mass="22235">MIKGIEGYSEALEKFTSLTLSIDFELLHKDFLAYIPKEKCHILDLGAGIGRDADYLSALGHKVVAVEPNPEMVAVGKSLFKNKVEWISDSLPILKMLNSNYQFNFILASGVWHHINGEEQKQAIKRTAQLLDVDGIFAVSLRNGPAGLGKKIYPTDEKVIIKAASANGLKLLLHKENQPSLIANKANVRWTRLVFQKPDL</sequence>
<keyword evidence="3" id="KW-0489">Methyltransferase</keyword>
<dbReference type="RefSeq" id="WP_090261280.1">
    <property type="nucleotide sequence ID" value="NZ_FOIR01000006.1"/>
</dbReference>
<dbReference type="InterPro" id="IPR029063">
    <property type="entry name" value="SAM-dependent_MTases_sf"/>
</dbReference>
<evidence type="ECO:0000313" key="3">
    <source>
        <dbReference type="EMBL" id="SEW44212.1"/>
    </source>
</evidence>
<evidence type="ECO:0000313" key="4">
    <source>
        <dbReference type="Proteomes" id="UP000199437"/>
    </source>
</evidence>
<feature type="domain" description="Methyltransferase" evidence="2">
    <location>
        <begin position="42"/>
        <end position="135"/>
    </location>
</feature>
<dbReference type="AlphaFoldDB" id="A0A1I0RS95"/>
<keyword evidence="4" id="KW-1185">Reference proteome</keyword>